<dbReference type="InterPro" id="IPR039261">
    <property type="entry name" value="FNR_nucleotide-bd"/>
</dbReference>
<feature type="binding site" evidence="5">
    <location>
        <position position="88"/>
    </location>
    <ligand>
        <name>FAD</name>
        <dbReference type="ChEBI" id="CHEBI:57692"/>
    </ligand>
</feature>
<keyword evidence="2 5" id="KW-0285">Flavoprotein</keyword>
<dbReference type="InterPro" id="IPR001433">
    <property type="entry name" value="OxRdtase_FAD/NAD-bd"/>
</dbReference>
<evidence type="ECO:0000256" key="2">
    <source>
        <dbReference type="ARBA" id="ARBA00022630"/>
    </source>
</evidence>
<dbReference type="Proteomes" id="UP000054047">
    <property type="component" value="Unassembled WGS sequence"/>
</dbReference>
<dbReference type="SUPFAM" id="SSF52343">
    <property type="entry name" value="Ferredoxin reductase-like, C-terminal NADP-linked domain"/>
    <property type="match status" value="1"/>
</dbReference>
<name>A0A0C2CTM1_9BILA</name>
<gene>
    <name evidence="8" type="ORF">ANCDUO_16723</name>
</gene>
<organism evidence="8 9">
    <name type="scientific">Ancylostoma duodenale</name>
    <dbReference type="NCBI Taxonomy" id="51022"/>
    <lineage>
        <taxon>Eukaryota</taxon>
        <taxon>Metazoa</taxon>
        <taxon>Ecdysozoa</taxon>
        <taxon>Nematoda</taxon>
        <taxon>Chromadorea</taxon>
        <taxon>Rhabditida</taxon>
        <taxon>Rhabditina</taxon>
        <taxon>Rhabditomorpha</taxon>
        <taxon>Strongyloidea</taxon>
        <taxon>Ancylostomatidae</taxon>
        <taxon>Ancylostomatinae</taxon>
        <taxon>Ancylostoma</taxon>
    </lineage>
</organism>
<evidence type="ECO:0000256" key="5">
    <source>
        <dbReference type="PIRSR" id="PIRSR601834-1"/>
    </source>
</evidence>
<dbReference type="CDD" id="cd06183">
    <property type="entry name" value="cyt_b5_reduct_like"/>
    <property type="match status" value="1"/>
</dbReference>
<evidence type="ECO:0000259" key="7">
    <source>
        <dbReference type="Pfam" id="PF00970"/>
    </source>
</evidence>
<accession>A0A0C2CTM1</accession>
<dbReference type="SUPFAM" id="SSF63380">
    <property type="entry name" value="Riboflavin synthase domain-like"/>
    <property type="match status" value="1"/>
</dbReference>
<dbReference type="Gene3D" id="2.40.30.10">
    <property type="entry name" value="Translation factors"/>
    <property type="match status" value="1"/>
</dbReference>
<comment type="cofactor">
    <cofactor evidence="1 5">
        <name>FAD</name>
        <dbReference type="ChEBI" id="CHEBI:57692"/>
    </cofactor>
</comment>
<feature type="domain" description="Flavoprotein pyridine nucleotide cytochrome reductase-like FAD-binding" evidence="7">
    <location>
        <begin position="70"/>
        <end position="117"/>
    </location>
</feature>
<evidence type="ECO:0000259" key="6">
    <source>
        <dbReference type="Pfam" id="PF00175"/>
    </source>
</evidence>
<evidence type="ECO:0000256" key="3">
    <source>
        <dbReference type="ARBA" id="ARBA00022827"/>
    </source>
</evidence>
<protein>
    <submittedName>
        <fullName evidence="8">Oxidoreductase NAD-binding domain protein</fullName>
    </submittedName>
</protein>
<dbReference type="InterPro" id="IPR008333">
    <property type="entry name" value="Cbr1-like_FAD-bd_dom"/>
</dbReference>
<keyword evidence="3 5" id="KW-0274">FAD</keyword>
<dbReference type="GO" id="GO:0016491">
    <property type="term" value="F:oxidoreductase activity"/>
    <property type="evidence" value="ECO:0007669"/>
    <property type="project" value="UniProtKB-KW"/>
</dbReference>
<evidence type="ECO:0000313" key="8">
    <source>
        <dbReference type="EMBL" id="KIH53157.1"/>
    </source>
</evidence>
<dbReference type="InterPro" id="IPR017938">
    <property type="entry name" value="Riboflavin_synthase-like_b-brl"/>
</dbReference>
<dbReference type="PRINTS" id="PR00406">
    <property type="entry name" value="CYTB5RDTASE"/>
</dbReference>
<dbReference type="Gene3D" id="3.40.50.80">
    <property type="entry name" value="Nucleotide-binding domain of ferredoxin-NADP reductase (FNR) module"/>
    <property type="match status" value="1"/>
</dbReference>
<feature type="domain" description="Oxidoreductase FAD/NAD(P)-binding" evidence="6">
    <location>
        <begin position="131"/>
        <end position="235"/>
    </location>
</feature>
<keyword evidence="9" id="KW-1185">Reference proteome</keyword>
<keyword evidence="4" id="KW-0560">Oxidoreductase</keyword>
<dbReference type="AlphaFoldDB" id="A0A0C2CTM1"/>
<sequence>GISTEAALDEYRVLVKDGQITVTFDGRDVNVADALSNANRFIRQSPPSKLYRQYTPVNFGSMPEDVEEDYYSVHVSFIQPARVIFMIKIYPQGICTPSLDKLEVGDTIEISEPVGNADLSLWMDPGNKLLMLAAGTGLTPMVNVLSIRLRRMIDQGLSSSNTQLLLFNKTEKDIVDDEWLPMRWNDTRVKMEHILSEPSSTWKGRSGRINASMLPQSNSLRVLICGPDGFTQSAVKLLHDAGYKSENIHIFQG</sequence>
<dbReference type="PANTHER" id="PTHR19370">
    <property type="entry name" value="NADH-CYTOCHROME B5 REDUCTASE"/>
    <property type="match status" value="1"/>
</dbReference>
<evidence type="ECO:0000313" key="9">
    <source>
        <dbReference type="Proteomes" id="UP000054047"/>
    </source>
</evidence>
<evidence type="ECO:0000256" key="1">
    <source>
        <dbReference type="ARBA" id="ARBA00001974"/>
    </source>
</evidence>
<feature type="binding site" evidence="5">
    <location>
        <position position="139"/>
    </location>
    <ligand>
        <name>FAD</name>
        <dbReference type="ChEBI" id="CHEBI:57692"/>
    </ligand>
</feature>
<proteinExistence type="predicted"/>
<dbReference type="Pfam" id="PF00970">
    <property type="entry name" value="FAD_binding_6"/>
    <property type="match status" value="1"/>
</dbReference>
<feature type="non-terminal residue" evidence="8">
    <location>
        <position position="1"/>
    </location>
</feature>
<dbReference type="Pfam" id="PF00175">
    <property type="entry name" value="NAD_binding_1"/>
    <property type="match status" value="1"/>
</dbReference>
<dbReference type="EMBL" id="KN741922">
    <property type="protein sequence ID" value="KIH53157.1"/>
    <property type="molecule type" value="Genomic_DNA"/>
</dbReference>
<evidence type="ECO:0000256" key="4">
    <source>
        <dbReference type="ARBA" id="ARBA00023002"/>
    </source>
</evidence>
<dbReference type="OrthoDB" id="5841673at2759"/>
<dbReference type="InterPro" id="IPR001834">
    <property type="entry name" value="CBR-like"/>
</dbReference>
<reference evidence="8 9" key="1">
    <citation type="submission" date="2013-12" db="EMBL/GenBank/DDBJ databases">
        <title>Draft genome of the parsitic nematode Ancylostoma duodenale.</title>
        <authorList>
            <person name="Mitreva M."/>
        </authorList>
    </citation>
    <scope>NUCLEOTIDE SEQUENCE [LARGE SCALE GENOMIC DNA]</scope>
    <source>
        <strain evidence="8 9">Zhejiang</strain>
    </source>
</reference>